<protein>
    <submittedName>
        <fullName evidence="2">Dipeptidase</fullName>
    </submittedName>
</protein>
<dbReference type="InterPro" id="IPR032466">
    <property type="entry name" value="Metal_Hydrolase"/>
</dbReference>
<gene>
    <name evidence="2" type="ORF">OHV25_21985</name>
</gene>
<dbReference type="AlphaFoldDB" id="A0AAU2H3K6"/>
<dbReference type="PANTHER" id="PTHR10443:SF12">
    <property type="entry name" value="DIPEPTIDASE"/>
    <property type="match status" value="1"/>
</dbReference>
<accession>A0AAU2H3K6</accession>
<dbReference type="PROSITE" id="PS51365">
    <property type="entry name" value="RENAL_DIPEPTIDASE_2"/>
    <property type="match status" value="1"/>
</dbReference>
<dbReference type="Pfam" id="PF01244">
    <property type="entry name" value="Peptidase_M19"/>
    <property type="match status" value="1"/>
</dbReference>
<feature type="region of interest" description="Disordered" evidence="1">
    <location>
        <begin position="1"/>
        <end position="71"/>
    </location>
</feature>
<dbReference type="GO" id="GO:0006508">
    <property type="term" value="P:proteolysis"/>
    <property type="evidence" value="ECO:0007669"/>
    <property type="project" value="InterPro"/>
</dbReference>
<evidence type="ECO:0000313" key="2">
    <source>
        <dbReference type="EMBL" id="WTU42049.1"/>
    </source>
</evidence>
<dbReference type="SUPFAM" id="SSF51556">
    <property type="entry name" value="Metallo-dependent hydrolases"/>
    <property type="match status" value="1"/>
</dbReference>
<sequence>MADLQDEADVATAAIGAPDRPTPRKRGSKPKPGNPAPKADAPKADAPEADASEAAPEAGPEAVAPGDTLDPDVRTRIHTLLRAHPVADGYNTLAQVLVNTPWHDVELGESSLDTDIPRLRHGGVGAQFWSLMVAGDCPDPVSATLERVDRLRTLVDACPEGLRLAQTVGDLADARNHGRIASLFGPVAAHALGDSLGTVRAYHALGVRAVALTATASWTRAGLTRFGQEVVRELNRLGMAIDLSGAAPETIRQTIGAAKAPLIFTRSAARALTDHPLNVTDELLAGLPENGGVCLVSFAPAQVARSGRPACAQDVADHIEHLRGVVGPDHIGLSGGYGLTPGAPRTVGLEDASCYPVLLAELIGRGWGDADLAALTWGNFARVIRDVDFAARAAQPRRGPSTATIEDLDPR</sequence>
<name>A0AAU2H3K6_9ACTN</name>
<dbReference type="PANTHER" id="PTHR10443">
    <property type="entry name" value="MICROSOMAL DIPEPTIDASE"/>
    <property type="match status" value="1"/>
</dbReference>
<dbReference type="InterPro" id="IPR008257">
    <property type="entry name" value="Pept_M19"/>
</dbReference>
<feature type="compositionally biased region" description="Low complexity" evidence="1">
    <location>
        <begin position="52"/>
        <end position="67"/>
    </location>
</feature>
<reference evidence="2" key="1">
    <citation type="submission" date="2022-10" db="EMBL/GenBank/DDBJ databases">
        <title>The complete genomes of actinobacterial strains from the NBC collection.</title>
        <authorList>
            <person name="Joergensen T.S."/>
            <person name="Alvarez Arevalo M."/>
            <person name="Sterndorff E.B."/>
            <person name="Faurdal D."/>
            <person name="Vuksanovic O."/>
            <person name="Mourched A.-S."/>
            <person name="Charusanti P."/>
            <person name="Shaw S."/>
            <person name="Blin K."/>
            <person name="Weber T."/>
        </authorList>
    </citation>
    <scope>NUCLEOTIDE SEQUENCE</scope>
    <source>
        <strain evidence="2">NBC_00060</strain>
    </source>
</reference>
<organism evidence="2">
    <name type="scientific">Streptomyces sp. NBC_00060</name>
    <dbReference type="NCBI Taxonomy" id="2975636"/>
    <lineage>
        <taxon>Bacteria</taxon>
        <taxon>Bacillati</taxon>
        <taxon>Actinomycetota</taxon>
        <taxon>Actinomycetes</taxon>
        <taxon>Kitasatosporales</taxon>
        <taxon>Streptomycetaceae</taxon>
        <taxon>Streptomyces</taxon>
    </lineage>
</organism>
<proteinExistence type="predicted"/>
<dbReference type="GO" id="GO:0070573">
    <property type="term" value="F:metallodipeptidase activity"/>
    <property type="evidence" value="ECO:0007669"/>
    <property type="project" value="InterPro"/>
</dbReference>
<dbReference type="EMBL" id="CP108253">
    <property type="protein sequence ID" value="WTU42049.1"/>
    <property type="molecule type" value="Genomic_DNA"/>
</dbReference>
<evidence type="ECO:0000256" key="1">
    <source>
        <dbReference type="SAM" id="MobiDB-lite"/>
    </source>
</evidence>
<dbReference type="Gene3D" id="3.20.20.140">
    <property type="entry name" value="Metal-dependent hydrolases"/>
    <property type="match status" value="1"/>
</dbReference>